<gene>
    <name evidence="3" type="ORF">H8B19_13720</name>
</gene>
<feature type="transmembrane region" description="Helical" evidence="1">
    <location>
        <begin position="166"/>
        <end position="185"/>
    </location>
</feature>
<proteinExistence type="predicted"/>
<feature type="domain" description="Urease accessory protein UreH-like transmembrane" evidence="2">
    <location>
        <begin position="9"/>
        <end position="210"/>
    </location>
</feature>
<keyword evidence="4" id="KW-1185">Reference proteome</keyword>
<dbReference type="RefSeq" id="WP_186507467.1">
    <property type="nucleotide sequence ID" value="NZ_JACNEP010000012.1"/>
</dbReference>
<evidence type="ECO:0000256" key="1">
    <source>
        <dbReference type="SAM" id="Phobius"/>
    </source>
</evidence>
<feature type="transmembrane region" description="Helical" evidence="1">
    <location>
        <begin position="197"/>
        <end position="215"/>
    </location>
</feature>
<keyword evidence="1" id="KW-1133">Transmembrane helix</keyword>
<sequence>MSEFSLLSAFLIGIAGSVHCVAMCGGVVSALSFAIPEQKPVLPYLLGYNLGRIISYTIAGAVTGYAGSIFANKASHGIQILQWLSALFLILMACYVGGWLNWLKKFEQLGGRLWKYIAPVSKRLIPFKHPIYALPYGFIWGWLPCGLVYSTLVWSLASGSIINGALNMLFFGLGTLPALITLGSLGNQIKSLLNKPLFKQAMAGLLVLFALGVVLKSH</sequence>
<evidence type="ECO:0000313" key="4">
    <source>
        <dbReference type="Proteomes" id="UP000601768"/>
    </source>
</evidence>
<evidence type="ECO:0000259" key="2">
    <source>
        <dbReference type="Pfam" id="PF13386"/>
    </source>
</evidence>
<reference evidence="3" key="2">
    <citation type="submission" date="2020-08" db="EMBL/GenBank/DDBJ databases">
        <authorList>
            <person name="Lai Q."/>
        </authorList>
    </citation>
    <scope>NUCLEOTIDE SEQUENCE</scope>
    <source>
        <strain evidence="3">S27-2</strain>
    </source>
</reference>
<feature type="transmembrane region" description="Helical" evidence="1">
    <location>
        <begin position="131"/>
        <end position="154"/>
    </location>
</feature>
<protein>
    <submittedName>
        <fullName evidence="3">Sulfite exporter TauE/SafE family protein</fullName>
    </submittedName>
</protein>
<name>A0A8J6M079_9ALTE</name>
<dbReference type="Proteomes" id="UP000601768">
    <property type="component" value="Unassembled WGS sequence"/>
</dbReference>
<evidence type="ECO:0000313" key="3">
    <source>
        <dbReference type="EMBL" id="MBC3766940.1"/>
    </source>
</evidence>
<feature type="transmembrane region" description="Helical" evidence="1">
    <location>
        <begin position="83"/>
        <end position="102"/>
    </location>
</feature>
<dbReference type="EMBL" id="JACNEP010000012">
    <property type="protein sequence ID" value="MBC3766940.1"/>
    <property type="molecule type" value="Genomic_DNA"/>
</dbReference>
<keyword evidence="1" id="KW-0812">Transmembrane</keyword>
<accession>A0A8J6M079</accession>
<reference evidence="3" key="1">
    <citation type="journal article" date="2018" name="Int. J. Syst. Evol. Microbiol.">
        <title>Neptunicella marina gen. nov., sp. nov., isolated from surface seawater.</title>
        <authorList>
            <person name="Liu X."/>
            <person name="Lai Q."/>
            <person name="Du Y."/>
            <person name="Zhang X."/>
            <person name="Liu Z."/>
            <person name="Sun F."/>
            <person name="Shao Z."/>
        </authorList>
    </citation>
    <scope>NUCLEOTIDE SEQUENCE</scope>
    <source>
        <strain evidence="3">S27-2</strain>
    </source>
</reference>
<dbReference type="InterPro" id="IPR039447">
    <property type="entry name" value="UreH-like_TM_dom"/>
</dbReference>
<organism evidence="3 4">
    <name type="scientific">Neptunicella marina</name>
    <dbReference type="NCBI Taxonomy" id="2125989"/>
    <lineage>
        <taxon>Bacteria</taxon>
        <taxon>Pseudomonadati</taxon>
        <taxon>Pseudomonadota</taxon>
        <taxon>Gammaproteobacteria</taxon>
        <taxon>Alteromonadales</taxon>
        <taxon>Alteromonadaceae</taxon>
        <taxon>Neptunicella</taxon>
    </lineage>
</organism>
<dbReference type="PANTHER" id="PTHR42208:SF1">
    <property type="entry name" value="HEAVY METAL TRANSPORTER"/>
    <property type="match status" value="1"/>
</dbReference>
<feature type="transmembrane region" description="Helical" evidence="1">
    <location>
        <begin position="50"/>
        <end position="71"/>
    </location>
</feature>
<dbReference type="Pfam" id="PF13386">
    <property type="entry name" value="DsbD_2"/>
    <property type="match status" value="1"/>
</dbReference>
<comment type="caution">
    <text evidence="3">The sequence shown here is derived from an EMBL/GenBank/DDBJ whole genome shotgun (WGS) entry which is preliminary data.</text>
</comment>
<dbReference type="AlphaFoldDB" id="A0A8J6M079"/>
<keyword evidence="1" id="KW-0472">Membrane</keyword>
<dbReference type="PANTHER" id="PTHR42208">
    <property type="entry name" value="HEAVY METAL TRANSPORTER-RELATED"/>
    <property type="match status" value="1"/>
</dbReference>